<evidence type="ECO:0000313" key="4">
    <source>
        <dbReference type="Proteomes" id="UP000230002"/>
    </source>
</evidence>
<sequence>MVRVFLYLSLVPPAGFTAMRAYALTRCRWLSAFVFLLCSVQIVMNMATIIWFHVFGIHSNAWGCISGVLVLPSSPLGQTYAIPSSQAILRHIHTNRLIVNRVTAFLADTILVVITWKFLPASVLMTYHALTQSWTLMGLTYVMLCNAQLILALGFPVVPDGLLSYVWFYTFPLSSVLVSHFLLDLQEAHQLAEAGLTADTASEISGDSGHSIQFASALGSVGAIVGLAAGNVDEGEGEGEDGSADDRLVEMEPIFPDGDEANRESPMLDELETVETPRIGEGEVTAGAL</sequence>
<comment type="caution">
    <text evidence="3">The sequence shown here is derived from an EMBL/GenBank/DDBJ whole genome shotgun (WGS) entry which is preliminary data.</text>
</comment>
<feature type="compositionally biased region" description="Acidic residues" evidence="1">
    <location>
        <begin position="233"/>
        <end position="243"/>
    </location>
</feature>
<gene>
    <name evidence="3" type="ORF">GSI_04497</name>
</gene>
<keyword evidence="2" id="KW-0812">Transmembrane</keyword>
<keyword evidence="2" id="KW-1133">Transmembrane helix</keyword>
<evidence type="ECO:0000256" key="2">
    <source>
        <dbReference type="SAM" id="Phobius"/>
    </source>
</evidence>
<feature type="transmembrane region" description="Helical" evidence="2">
    <location>
        <begin position="164"/>
        <end position="183"/>
    </location>
</feature>
<evidence type="ECO:0000313" key="3">
    <source>
        <dbReference type="EMBL" id="PIL33048.1"/>
    </source>
</evidence>
<evidence type="ECO:0000256" key="1">
    <source>
        <dbReference type="SAM" id="MobiDB-lite"/>
    </source>
</evidence>
<dbReference type="Proteomes" id="UP000230002">
    <property type="component" value="Unassembled WGS sequence"/>
</dbReference>
<keyword evidence="4" id="KW-1185">Reference proteome</keyword>
<organism evidence="3 4">
    <name type="scientific">Ganoderma sinense ZZ0214-1</name>
    <dbReference type="NCBI Taxonomy" id="1077348"/>
    <lineage>
        <taxon>Eukaryota</taxon>
        <taxon>Fungi</taxon>
        <taxon>Dikarya</taxon>
        <taxon>Basidiomycota</taxon>
        <taxon>Agaricomycotina</taxon>
        <taxon>Agaricomycetes</taxon>
        <taxon>Polyporales</taxon>
        <taxon>Polyporaceae</taxon>
        <taxon>Ganoderma</taxon>
    </lineage>
</organism>
<dbReference type="OrthoDB" id="10541773at2759"/>
<proteinExistence type="predicted"/>
<keyword evidence="2" id="KW-0472">Membrane</keyword>
<feature type="transmembrane region" description="Helical" evidence="2">
    <location>
        <begin position="33"/>
        <end position="54"/>
    </location>
</feature>
<feature type="region of interest" description="Disordered" evidence="1">
    <location>
        <begin position="232"/>
        <end position="289"/>
    </location>
</feature>
<feature type="transmembrane region" description="Helical" evidence="2">
    <location>
        <begin position="102"/>
        <end position="127"/>
    </location>
</feature>
<feature type="transmembrane region" description="Helical" evidence="2">
    <location>
        <begin position="61"/>
        <end position="82"/>
    </location>
</feature>
<name>A0A2G8SHK7_9APHY</name>
<feature type="transmembrane region" description="Helical" evidence="2">
    <location>
        <begin position="139"/>
        <end position="158"/>
    </location>
</feature>
<reference evidence="3 4" key="1">
    <citation type="journal article" date="2015" name="Sci. Rep.">
        <title>Chromosome-level genome map provides insights into diverse defense mechanisms in the medicinal fungus Ganoderma sinense.</title>
        <authorList>
            <person name="Zhu Y."/>
            <person name="Xu J."/>
            <person name="Sun C."/>
            <person name="Zhou S."/>
            <person name="Xu H."/>
            <person name="Nelson D.R."/>
            <person name="Qian J."/>
            <person name="Song J."/>
            <person name="Luo H."/>
            <person name="Xiang L."/>
            <person name="Li Y."/>
            <person name="Xu Z."/>
            <person name="Ji A."/>
            <person name="Wang L."/>
            <person name="Lu S."/>
            <person name="Hayward A."/>
            <person name="Sun W."/>
            <person name="Li X."/>
            <person name="Schwartz D.C."/>
            <person name="Wang Y."/>
            <person name="Chen S."/>
        </authorList>
    </citation>
    <scope>NUCLEOTIDE SEQUENCE [LARGE SCALE GENOMIC DNA]</scope>
    <source>
        <strain evidence="3 4">ZZ0214-1</strain>
    </source>
</reference>
<protein>
    <submittedName>
        <fullName evidence="3">Uncharacterized protein</fullName>
    </submittedName>
</protein>
<dbReference type="EMBL" id="AYKW01000008">
    <property type="protein sequence ID" value="PIL33048.1"/>
    <property type="molecule type" value="Genomic_DNA"/>
</dbReference>
<accession>A0A2G8SHK7</accession>
<dbReference type="AlphaFoldDB" id="A0A2G8SHK7"/>